<accession>A0A9W6PYQ9</accession>
<comment type="caution">
    <text evidence="4">The sequence shown here is derived from an EMBL/GenBank/DDBJ whole genome shotgun (WGS) entry which is preliminary data.</text>
</comment>
<dbReference type="Proteomes" id="UP001165124">
    <property type="component" value="Unassembled WGS sequence"/>
</dbReference>
<feature type="signal peptide" evidence="3">
    <location>
        <begin position="1"/>
        <end position="29"/>
    </location>
</feature>
<organism evidence="4 5">
    <name type="scientific">Actinomadura rubrobrunea</name>
    <dbReference type="NCBI Taxonomy" id="115335"/>
    <lineage>
        <taxon>Bacteria</taxon>
        <taxon>Bacillati</taxon>
        <taxon>Actinomycetota</taxon>
        <taxon>Actinomycetes</taxon>
        <taxon>Streptosporangiales</taxon>
        <taxon>Thermomonosporaceae</taxon>
        <taxon>Actinomadura</taxon>
    </lineage>
</organism>
<feature type="region of interest" description="Disordered" evidence="1">
    <location>
        <begin position="303"/>
        <end position="326"/>
    </location>
</feature>
<proteinExistence type="predicted"/>
<feature type="compositionally biased region" description="Pro residues" evidence="1">
    <location>
        <begin position="213"/>
        <end position="226"/>
    </location>
</feature>
<evidence type="ECO:0000256" key="2">
    <source>
        <dbReference type="SAM" id="Phobius"/>
    </source>
</evidence>
<keyword evidence="5" id="KW-1185">Reference proteome</keyword>
<keyword evidence="2" id="KW-1133">Transmembrane helix</keyword>
<keyword evidence="2" id="KW-0472">Membrane</keyword>
<feature type="compositionally biased region" description="Basic residues" evidence="1">
    <location>
        <begin position="310"/>
        <end position="326"/>
    </location>
</feature>
<feature type="region of interest" description="Disordered" evidence="1">
    <location>
        <begin position="142"/>
        <end position="258"/>
    </location>
</feature>
<feature type="compositionally biased region" description="Basic and acidic residues" evidence="1">
    <location>
        <begin position="174"/>
        <end position="190"/>
    </location>
</feature>
<keyword evidence="3" id="KW-0732">Signal</keyword>
<dbReference type="AlphaFoldDB" id="A0A9W6PYQ9"/>
<protein>
    <submittedName>
        <fullName evidence="4">Uncharacterized protein</fullName>
    </submittedName>
</protein>
<evidence type="ECO:0000313" key="5">
    <source>
        <dbReference type="Proteomes" id="UP001165124"/>
    </source>
</evidence>
<gene>
    <name evidence="4" type="ORF">Arub01_36720</name>
</gene>
<sequence length="326" mass="33179">MLSRSARSPLIVSLSTAAVLAAGAPPALAADVPKLAVTLTATPAVQEDPTKPIDLTAVVSAEGETIKDVVLEGFTVDPEGLAKIDGECTQDCALGDIEVGEDREIKATVSVPPDIKSEQTILVTVTVDSEQTEREFDAASVVFVPPKSSSPPSPPSPSPRPTPTPTPSPGQGKKPSDGKEDKGEDKKDDDGGSGGSGSSGSGGSSSSGSGYTPPSPNASFTPPPSSAPGVSLPSIAPPSPSLAPGPTSPTPESRLRNNKAPVAQDLTFERIASTQVAWLAALLAAFSLLLTQLRLGRRRALPGAAPAVAARRKGAHRRPRRGAFGK</sequence>
<dbReference type="PANTHER" id="PTHR48184">
    <property type="entry name" value="RICIN B-TYPE LECTIN DOMAIN-CONTAINING PROTEIN"/>
    <property type="match status" value="1"/>
</dbReference>
<keyword evidence="2" id="KW-0812">Transmembrane</keyword>
<evidence type="ECO:0000256" key="3">
    <source>
        <dbReference type="SAM" id="SignalP"/>
    </source>
</evidence>
<feature type="chain" id="PRO_5040939765" evidence="3">
    <location>
        <begin position="30"/>
        <end position="326"/>
    </location>
</feature>
<reference evidence="4" key="1">
    <citation type="submission" date="2023-02" db="EMBL/GenBank/DDBJ databases">
        <title>Actinomadura rubrobrunea NBRC 14622.</title>
        <authorList>
            <person name="Ichikawa N."/>
            <person name="Sato H."/>
            <person name="Tonouchi N."/>
        </authorList>
    </citation>
    <scope>NUCLEOTIDE SEQUENCE</scope>
    <source>
        <strain evidence="4">NBRC 14622</strain>
    </source>
</reference>
<feature type="compositionally biased region" description="Gly residues" evidence="1">
    <location>
        <begin position="192"/>
        <end position="205"/>
    </location>
</feature>
<dbReference type="PANTHER" id="PTHR48184:SF3">
    <property type="entry name" value="SCP DOMAIN-CONTAINING PROTEIN"/>
    <property type="match status" value="1"/>
</dbReference>
<name>A0A9W6PYQ9_9ACTN</name>
<evidence type="ECO:0000256" key="1">
    <source>
        <dbReference type="SAM" id="MobiDB-lite"/>
    </source>
</evidence>
<dbReference type="EMBL" id="BSRZ01000009">
    <property type="protein sequence ID" value="GLW65428.1"/>
    <property type="molecule type" value="Genomic_DNA"/>
</dbReference>
<feature type="compositionally biased region" description="Pro residues" evidence="1">
    <location>
        <begin position="235"/>
        <end position="249"/>
    </location>
</feature>
<evidence type="ECO:0000313" key="4">
    <source>
        <dbReference type="EMBL" id="GLW65428.1"/>
    </source>
</evidence>
<feature type="transmembrane region" description="Helical" evidence="2">
    <location>
        <begin position="276"/>
        <end position="293"/>
    </location>
</feature>
<feature type="compositionally biased region" description="Pro residues" evidence="1">
    <location>
        <begin position="148"/>
        <end position="168"/>
    </location>
</feature>